<feature type="compositionally biased region" description="Low complexity" evidence="1">
    <location>
        <begin position="1216"/>
        <end position="1227"/>
    </location>
</feature>
<dbReference type="EMBL" id="JBHLYR010000051">
    <property type="protein sequence ID" value="MFB9993605.1"/>
    <property type="molecule type" value="Genomic_DNA"/>
</dbReference>
<dbReference type="RefSeq" id="WP_380012757.1">
    <property type="nucleotide sequence ID" value="NZ_JBHLYR010000051.1"/>
</dbReference>
<feature type="domain" description="DUF11" evidence="3">
    <location>
        <begin position="500"/>
        <end position="623"/>
    </location>
</feature>
<feature type="region of interest" description="Disordered" evidence="1">
    <location>
        <begin position="1214"/>
        <end position="1238"/>
    </location>
</feature>
<dbReference type="InterPro" id="IPR051172">
    <property type="entry name" value="Chlamydia_OmcB"/>
</dbReference>
<dbReference type="InterPro" id="IPR001434">
    <property type="entry name" value="OmcB-like_DUF11"/>
</dbReference>
<dbReference type="Pfam" id="PF01345">
    <property type="entry name" value="DUF11"/>
    <property type="match status" value="7"/>
</dbReference>
<dbReference type="Gene3D" id="2.60.40.10">
    <property type="entry name" value="Immunoglobulins"/>
    <property type="match status" value="3"/>
</dbReference>
<evidence type="ECO:0000256" key="1">
    <source>
        <dbReference type="SAM" id="MobiDB-lite"/>
    </source>
</evidence>
<dbReference type="NCBIfam" id="TIGR01451">
    <property type="entry name" value="B_ant_repeat"/>
    <property type="match status" value="6"/>
</dbReference>
<dbReference type="Proteomes" id="UP001589733">
    <property type="component" value="Unassembled WGS sequence"/>
</dbReference>
<evidence type="ECO:0000313" key="4">
    <source>
        <dbReference type="EMBL" id="MFB9993605.1"/>
    </source>
</evidence>
<feature type="domain" description="DUF11" evidence="3">
    <location>
        <begin position="1121"/>
        <end position="1233"/>
    </location>
</feature>
<reference evidence="4 5" key="1">
    <citation type="submission" date="2024-09" db="EMBL/GenBank/DDBJ databases">
        <authorList>
            <person name="Sun Q."/>
            <person name="Mori K."/>
        </authorList>
    </citation>
    <scope>NUCLEOTIDE SEQUENCE [LARGE SCALE GENOMIC DNA]</scope>
    <source>
        <strain evidence="4 5">JCM 13503</strain>
    </source>
</reference>
<feature type="domain" description="DUF11" evidence="3">
    <location>
        <begin position="878"/>
        <end position="992"/>
    </location>
</feature>
<dbReference type="PANTHER" id="PTHR34819">
    <property type="entry name" value="LARGE CYSTEINE-RICH PERIPLASMIC PROTEIN OMCB"/>
    <property type="match status" value="1"/>
</dbReference>
<feature type="domain" description="DUF11" evidence="3">
    <location>
        <begin position="632"/>
        <end position="741"/>
    </location>
</feature>
<name>A0ABV6B3S0_9DEIO</name>
<proteinExistence type="predicted"/>
<keyword evidence="5" id="KW-1185">Reference proteome</keyword>
<feature type="compositionally biased region" description="Polar residues" evidence="1">
    <location>
        <begin position="608"/>
        <end position="621"/>
    </location>
</feature>
<accession>A0ABV6B3S0</accession>
<evidence type="ECO:0000259" key="3">
    <source>
        <dbReference type="Pfam" id="PF01345"/>
    </source>
</evidence>
<feature type="signal peptide" evidence="2">
    <location>
        <begin position="1"/>
        <end position="29"/>
    </location>
</feature>
<evidence type="ECO:0000313" key="5">
    <source>
        <dbReference type="Proteomes" id="UP001589733"/>
    </source>
</evidence>
<feature type="domain" description="DUF11" evidence="3">
    <location>
        <begin position="751"/>
        <end position="867"/>
    </location>
</feature>
<dbReference type="PANTHER" id="PTHR34819:SF3">
    <property type="entry name" value="CELL SURFACE PROTEIN"/>
    <property type="match status" value="1"/>
</dbReference>
<keyword evidence="2" id="KW-0732">Signal</keyword>
<gene>
    <name evidence="4" type="ORF">ACFFLM_16710</name>
</gene>
<evidence type="ECO:0000256" key="2">
    <source>
        <dbReference type="SAM" id="SignalP"/>
    </source>
</evidence>
<feature type="chain" id="PRO_5047498951" evidence="2">
    <location>
        <begin position="30"/>
        <end position="1483"/>
    </location>
</feature>
<feature type="domain" description="DUF11" evidence="3">
    <location>
        <begin position="999"/>
        <end position="1111"/>
    </location>
</feature>
<feature type="region of interest" description="Disordered" evidence="1">
    <location>
        <begin position="601"/>
        <end position="621"/>
    </location>
</feature>
<protein>
    <submittedName>
        <fullName evidence="4">Beta strand repeat-containing protein</fullName>
    </submittedName>
</protein>
<comment type="caution">
    <text evidence="4">The sequence shown here is derived from an EMBL/GenBank/DDBJ whole genome shotgun (WGS) entry which is preliminary data.</text>
</comment>
<dbReference type="InterPro" id="IPR047589">
    <property type="entry name" value="DUF11_rpt"/>
</dbReference>
<dbReference type="InterPro" id="IPR013783">
    <property type="entry name" value="Ig-like_fold"/>
</dbReference>
<feature type="domain" description="DUF11" evidence="3">
    <location>
        <begin position="1248"/>
        <end position="1370"/>
    </location>
</feature>
<organism evidence="4 5">
    <name type="scientific">Deinococcus oregonensis</name>
    <dbReference type="NCBI Taxonomy" id="1805970"/>
    <lineage>
        <taxon>Bacteria</taxon>
        <taxon>Thermotogati</taxon>
        <taxon>Deinococcota</taxon>
        <taxon>Deinococci</taxon>
        <taxon>Deinococcales</taxon>
        <taxon>Deinococcaceae</taxon>
        <taxon>Deinococcus</taxon>
    </lineage>
</organism>
<feature type="compositionally biased region" description="Polar residues" evidence="1">
    <location>
        <begin position="1228"/>
        <end position="1238"/>
    </location>
</feature>
<sequence length="1483" mass="149668">MTPFSLLVRQWCCVLAVCSLLLVSPAARAEGSKELNSSGGGRVYLEWNPTAYLGGNLARRTRILVYVRAGETINLGSSVSSSTDSKDIVYSSPSGAQAGICDVLAAGYGLINTLAKERAGPLPNVGGYTPCALTANETGVYTIEFHSGGTGDPSPQAATAEITGVNQAASVAAWDVTVRSGGVAFTGRVFTPYLAVNMGSNGQSLSSNVYVQTRDGYQYRVDFNGVDPYGFILVANRTGFALNNKPTFQSLQLSNNGIGIPTGYTVGNEDVLDLNSFHKIYFNAPNPSLPTTAAAPGGSIWLHPPTTLPGDINSVTFTGQDGTAGQYAPGTGGTFSYNALGTGTVQFALDLNNDGIYGNANDRVLFGTAELGANTLIWDGKDAQGVATATTATIRVRAELAAGDVHFPYMDGETNLNGVIIERLTFADANKYTVYWDDTPLSAVTAGSSTPTLATQGTSSVSGAHRYPANYGDNRGIDTWALYPSGRPLFQDLATPGIVDVAITKTHSPAVLVPGQPMTYTITVTNTSAVARANGVRITDTVPAAITGVSWTCVGTGAALCTAATGSGNTINTTVNLPPNTSATFTVSGTLISSYASSSLSNTANATRGNDTTDPNLSNNTATDLAPIDVADIGVVKTGFTAAAPLSDLTYTLVFTNNGPASATITPKDTFSNSTFVSASDSGTVSGSVVTWPAVTLANGQSVTRTVVLKVSGTAGNSANTASFTSNKTDLVATNDTSTLTTTVQSTNGPDVVVQKTGTALVRGQNGTFTLLPRNIGLQATAGTITLTDALNANLTFVSATGTGWSCAAAGQNVTCTSSVSIPAGANGAPITLTVLTGQNAGTTLSNSADILGGGEPGSASTNKTSNVVTGAVSSLTDVQLTKTPTGTTTPATVNVTYTLTASAAGPSNASGVTISDPLPSNVTYVSSSNSGVYDATTRTVSWPAFSVNVGTPVTRTVTVTPPLNGSIVNTANVTTTTPESNTGNNSATSTLTVTPRADLEIRKEGAATYGPAANLTYTLRVANLGPSAAENLTITDPLPVGATYISNTGGGVYSAATRTVTWTAPGLDVTGPNSNLTYTVTVLTPLSGSLSNTATVTSVGTDPVSSNSSTLSTTITPVADVQVSKTGPATVLPGGNITYTISVLNAGPSPATLVTVTDFLPAGATRQNLGGGTYAAGAGGGTITWTLPTLASGATQNYTVVLGAPGSAATLVNGASASSPVSDPDATNNNGTNPESQVTTTVEVNADLQITKTAPSAVRGSAALSYTITVTNAGPADANAASLQDPAIAGFTATGITCTASGSATCPAGLTVSTLQAGTTIPTFPALGKLVITLSGTAASGGQIVNTATVSVPNTRTDPNLLNNSAVATTDTVSLTLNKTVQNISAGGGVSITSTGKPGETLEYCVTYTNIGSAPLPNLTLTDPLPNSTTLSPTAAYVPGSNIRFVRTPARTPTPDVLNPSNAADSDPGSLAAALKYNAFSM</sequence>